<organism evidence="8">
    <name type="scientific">Octactis speculum</name>
    <dbReference type="NCBI Taxonomy" id="3111310"/>
    <lineage>
        <taxon>Eukaryota</taxon>
        <taxon>Sar</taxon>
        <taxon>Stramenopiles</taxon>
        <taxon>Ochrophyta</taxon>
        <taxon>Dictyochophyceae</taxon>
        <taxon>Dictyochales</taxon>
        <taxon>Dictyochaceae</taxon>
        <taxon>Octactis</taxon>
    </lineage>
</organism>
<protein>
    <recommendedName>
        <fullName evidence="2 5">peptidylprolyl isomerase</fullName>
        <ecNumber evidence="2 5">5.2.1.8</ecNumber>
    </recommendedName>
</protein>
<evidence type="ECO:0000256" key="4">
    <source>
        <dbReference type="ARBA" id="ARBA00023235"/>
    </source>
</evidence>
<accession>A0A7S2B6J6</accession>
<dbReference type="PROSITE" id="PS50059">
    <property type="entry name" value="FKBP_PPIASE"/>
    <property type="match status" value="1"/>
</dbReference>
<dbReference type="SUPFAM" id="SSF47323">
    <property type="entry name" value="Anticodon-binding domain of a subclass of class I aminoacyl-tRNA synthetases"/>
    <property type="match status" value="1"/>
</dbReference>
<feature type="region of interest" description="Disordered" evidence="6">
    <location>
        <begin position="72"/>
        <end position="142"/>
    </location>
</feature>
<reference evidence="8" key="1">
    <citation type="submission" date="2021-01" db="EMBL/GenBank/DDBJ databases">
        <authorList>
            <person name="Corre E."/>
            <person name="Pelletier E."/>
            <person name="Niang G."/>
            <person name="Scheremetjew M."/>
            <person name="Finn R."/>
            <person name="Kale V."/>
            <person name="Holt S."/>
            <person name="Cochrane G."/>
            <person name="Meng A."/>
            <person name="Brown T."/>
            <person name="Cohen L."/>
        </authorList>
    </citation>
    <scope>NUCLEOTIDE SEQUENCE</scope>
    <source>
        <strain evidence="8">CCMP1381</strain>
    </source>
</reference>
<feature type="compositionally biased region" description="Basic residues" evidence="6">
    <location>
        <begin position="105"/>
        <end position="118"/>
    </location>
</feature>
<evidence type="ECO:0000256" key="2">
    <source>
        <dbReference type="ARBA" id="ARBA00013194"/>
    </source>
</evidence>
<sequence>MVKRKSHEDGEACEDGDDAGIALKLIQQRDAARKAKDWTKADKLRDQLAELGVRLQDSGVKSEVVMPGGWKKIPREFRNVSRPPTSEESSAASTSGAVSASALKREKKKAKKALQKKRMAAEKEGRSKGAAIDKNSSKEKNVNINKEEGSVGEEKVLAKGVRVIELEEGTGPVVKERGKVRVAYVGRLGGPTGRIFDQSKGKPFSFRLGRGEVIKGWDIGVSGMRLGGRRRIICPPAAAYGAAGTDGIPGNSTLYFDVTAQ</sequence>
<dbReference type="EC" id="5.2.1.8" evidence="2 5"/>
<name>A0A7S2B6J6_9STRA</name>
<dbReference type="Pfam" id="PF23493">
    <property type="entry name" value="CysS_C"/>
    <property type="match status" value="1"/>
</dbReference>
<dbReference type="InterPro" id="IPR056411">
    <property type="entry name" value="CysS_C"/>
</dbReference>
<dbReference type="Pfam" id="PF00254">
    <property type="entry name" value="FKBP_C"/>
    <property type="match status" value="1"/>
</dbReference>
<evidence type="ECO:0000256" key="5">
    <source>
        <dbReference type="PROSITE-ProRule" id="PRU00277"/>
    </source>
</evidence>
<keyword evidence="4 5" id="KW-0413">Isomerase</keyword>
<dbReference type="Gene3D" id="1.20.120.1910">
    <property type="entry name" value="Cysteine-tRNA ligase, C-terminal anti-codon recognition domain"/>
    <property type="match status" value="1"/>
</dbReference>
<comment type="catalytic activity">
    <reaction evidence="1 5">
        <text>[protein]-peptidylproline (omega=180) = [protein]-peptidylproline (omega=0)</text>
        <dbReference type="Rhea" id="RHEA:16237"/>
        <dbReference type="Rhea" id="RHEA-COMP:10747"/>
        <dbReference type="Rhea" id="RHEA-COMP:10748"/>
        <dbReference type="ChEBI" id="CHEBI:83833"/>
        <dbReference type="ChEBI" id="CHEBI:83834"/>
        <dbReference type="EC" id="5.2.1.8"/>
    </reaction>
</comment>
<dbReference type="AlphaFoldDB" id="A0A7S2B6J6"/>
<dbReference type="GO" id="GO:0003755">
    <property type="term" value="F:peptidyl-prolyl cis-trans isomerase activity"/>
    <property type="evidence" value="ECO:0007669"/>
    <property type="project" value="UniProtKB-KW"/>
</dbReference>
<dbReference type="Gene3D" id="3.10.50.40">
    <property type="match status" value="1"/>
</dbReference>
<dbReference type="PANTHER" id="PTHR43811">
    <property type="entry name" value="FKBP-TYPE PEPTIDYL-PROLYL CIS-TRANS ISOMERASE FKPA"/>
    <property type="match status" value="1"/>
</dbReference>
<dbReference type="GO" id="GO:0005524">
    <property type="term" value="F:ATP binding"/>
    <property type="evidence" value="ECO:0007669"/>
    <property type="project" value="InterPro"/>
</dbReference>
<evidence type="ECO:0000313" key="8">
    <source>
        <dbReference type="EMBL" id="CAD9387713.1"/>
    </source>
</evidence>
<evidence type="ECO:0000256" key="3">
    <source>
        <dbReference type="ARBA" id="ARBA00023110"/>
    </source>
</evidence>
<dbReference type="GO" id="GO:0006418">
    <property type="term" value="P:tRNA aminoacylation for protein translation"/>
    <property type="evidence" value="ECO:0007669"/>
    <property type="project" value="InterPro"/>
</dbReference>
<dbReference type="InterPro" id="IPR046357">
    <property type="entry name" value="PPIase_dom_sf"/>
</dbReference>
<feature type="compositionally biased region" description="Low complexity" evidence="6">
    <location>
        <begin position="86"/>
        <end position="102"/>
    </location>
</feature>
<gene>
    <name evidence="8" type="ORF">DSPE1174_LOCUS5875</name>
</gene>
<dbReference type="PANTHER" id="PTHR43811:SF19">
    <property type="entry name" value="39 KDA FK506-BINDING NUCLEAR PROTEIN"/>
    <property type="match status" value="1"/>
</dbReference>
<evidence type="ECO:0000259" key="7">
    <source>
        <dbReference type="PROSITE" id="PS50059"/>
    </source>
</evidence>
<dbReference type="GO" id="GO:0004812">
    <property type="term" value="F:aminoacyl-tRNA ligase activity"/>
    <property type="evidence" value="ECO:0007669"/>
    <property type="project" value="InterPro"/>
</dbReference>
<dbReference type="SUPFAM" id="SSF54534">
    <property type="entry name" value="FKBP-like"/>
    <property type="match status" value="1"/>
</dbReference>
<dbReference type="InterPro" id="IPR001179">
    <property type="entry name" value="PPIase_FKBP_dom"/>
</dbReference>
<proteinExistence type="predicted"/>
<evidence type="ECO:0000256" key="6">
    <source>
        <dbReference type="SAM" id="MobiDB-lite"/>
    </source>
</evidence>
<dbReference type="InterPro" id="IPR009080">
    <property type="entry name" value="tRNAsynth_Ia_anticodon-bd"/>
</dbReference>
<dbReference type="EMBL" id="HBGS01011180">
    <property type="protein sequence ID" value="CAD9387713.1"/>
    <property type="molecule type" value="Transcribed_RNA"/>
</dbReference>
<keyword evidence="3 5" id="KW-0697">Rotamase</keyword>
<feature type="domain" description="PPIase FKBP-type" evidence="7">
    <location>
        <begin position="177"/>
        <end position="261"/>
    </location>
</feature>
<evidence type="ECO:0000256" key="1">
    <source>
        <dbReference type="ARBA" id="ARBA00000971"/>
    </source>
</evidence>